<keyword evidence="5" id="KW-1185">Reference proteome</keyword>
<dbReference type="AlphaFoldDB" id="A0AA88EEH4"/>
<feature type="coiled-coil region" evidence="2">
    <location>
        <begin position="30"/>
        <end position="78"/>
    </location>
</feature>
<proteinExistence type="predicted"/>
<accession>A0AA88EEH4</accession>
<dbReference type="InterPro" id="IPR027417">
    <property type="entry name" value="P-loop_NTPase"/>
</dbReference>
<gene>
    <name evidence="3" type="ORF">TIFTF001_055552</name>
    <name evidence="4" type="ORF">TIFTF001_055554</name>
</gene>
<evidence type="ECO:0000313" key="3">
    <source>
        <dbReference type="EMBL" id="GMN71605.1"/>
    </source>
</evidence>
<keyword evidence="1" id="KW-0611">Plant defense</keyword>
<keyword evidence="2" id="KW-0175">Coiled coil</keyword>
<feature type="non-terminal residue" evidence="3">
    <location>
        <position position="206"/>
    </location>
</feature>
<dbReference type="PANTHER" id="PTHR33463">
    <property type="entry name" value="NB-ARC DOMAIN-CONTAINING PROTEIN-RELATED"/>
    <property type="match status" value="1"/>
</dbReference>
<dbReference type="PANTHER" id="PTHR33463:SF198">
    <property type="entry name" value="RPP4C3"/>
    <property type="match status" value="1"/>
</dbReference>
<dbReference type="EMBL" id="BTGU01017846">
    <property type="protein sequence ID" value="GMN71605.1"/>
    <property type="molecule type" value="Genomic_DNA"/>
</dbReference>
<dbReference type="EMBL" id="BTGU01017848">
    <property type="protein sequence ID" value="GMN71617.1"/>
    <property type="molecule type" value="Genomic_DNA"/>
</dbReference>
<evidence type="ECO:0000256" key="2">
    <source>
        <dbReference type="SAM" id="Coils"/>
    </source>
</evidence>
<reference evidence="3" key="1">
    <citation type="submission" date="2023-07" db="EMBL/GenBank/DDBJ databases">
        <title>draft genome sequence of fig (Ficus carica).</title>
        <authorList>
            <person name="Takahashi T."/>
            <person name="Nishimura K."/>
        </authorList>
    </citation>
    <scope>NUCLEOTIDE SEQUENCE</scope>
</reference>
<evidence type="ECO:0000313" key="4">
    <source>
        <dbReference type="EMBL" id="GMN71617.1"/>
    </source>
</evidence>
<dbReference type="SUPFAM" id="SSF52540">
    <property type="entry name" value="P-loop containing nucleoside triphosphate hydrolases"/>
    <property type="match status" value="1"/>
</dbReference>
<evidence type="ECO:0000256" key="1">
    <source>
        <dbReference type="ARBA" id="ARBA00022821"/>
    </source>
</evidence>
<sequence length="206" mass="23455">MDCVISVGVSILGKIGEYTVAPVGHQLGYLLYYKRNLTNLQTQIQQLRNAKNRLQHAVDEATRDAEGIEDDVQEWLCKVRETITKAEGFIQLQGESNVGHCNFMSRYQLSRKASKMAGEIHQLNEDQVTRFNKVSYRLTLQSAFKNKLYREFESRKKTLSGIMEALRDPKHSMVVVCGPGGIGKTMLAEEIARRTLREKLFSNVIM</sequence>
<dbReference type="Gene3D" id="3.40.50.300">
    <property type="entry name" value="P-loop containing nucleotide triphosphate hydrolases"/>
    <property type="match status" value="1"/>
</dbReference>
<dbReference type="Proteomes" id="UP001187192">
    <property type="component" value="Unassembled WGS sequence"/>
</dbReference>
<comment type="caution">
    <text evidence="3">The sequence shown here is derived from an EMBL/GenBank/DDBJ whole genome shotgun (WGS) entry which is preliminary data.</text>
</comment>
<protein>
    <recommendedName>
        <fullName evidence="6">Disease resistance protein</fullName>
    </recommendedName>
</protein>
<organism evidence="3 5">
    <name type="scientific">Ficus carica</name>
    <name type="common">Common fig</name>
    <dbReference type="NCBI Taxonomy" id="3494"/>
    <lineage>
        <taxon>Eukaryota</taxon>
        <taxon>Viridiplantae</taxon>
        <taxon>Streptophyta</taxon>
        <taxon>Embryophyta</taxon>
        <taxon>Tracheophyta</taxon>
        <taxon>Spermatophyta</taxon>
        <taxon>Magnoliopsida</taxon>
        <taxon>eudicotyledons</taxon>
        <taxon>Gunneridae</taxon>
        <taxon>Pentapetalae</taxon>
        <taxon>rosids</taxon>
        <taxon>fabids</taxon>
        <taxon>Rosales</taxon>
        <taxon>Moraceae</taxon>
        <taxon>Ficeae</taxon>
        <taxon>Ficus</taxon>
    </lineage>
</organism>
<dbReference type="InterPro" id="IPR050905">
    <property type="entry name" value="Plant_NBS-LRR"/>
</dbReference>
<name>A0AA88EEH4_FICCA</name>
<evidence type="ECO:0000313" key="5">
    <source>
        <dbReference type="Proteomes" id="UP001187192"/>
    </source>
</evidence>
<evidence type="ECO:0008006" key="6">
    <source>
        <dbReference type="Google" id="ProtNLM"/>
    </source>
</evidence>